<evidence type="ECO:0000313" key="2">
    <source>
        <dbReference type="Proteomes" id="UP000486602"/>
    </source>
</evidence>
<keyword evidence="2" id="KW-1185">Reference proteome</keyword>
<dbReference type="AlphaFoldDB" id="A0A7K3WTJ4"/>
<protein>
    <recommendedName>
        <fullName evidence="3">Addiction module protein</fullName>
    </recommendedName>
</protein>
<dbReference type="Proteomes" id="UP000486602">
    <property type="component" value="Unassembled WGS sequence"/>
</dbReference>
<organism evidence="1 2">
    <name type="scientific">Cryomorpha ignava</name>
    <dbReference type="NCBI Taxonomy" id="101383"/>
    <lineage>
        <taxon>Bacteria</taxon>
        <taxon>Pseudomonadati</taxon>
        <taxon>Bacteroidota</taxon>
        <taxon>Flavobacteriia</taxon>
        <taxon>Flavobacteriales</taxon>
        <taxon>Cryomorphaceae</taxon>
        <taxon>Cryomorpha</taxon>
    </lineage>
</organism>
<name>A0A7K3WTJ4_9FLAO</name>
<reference evidence="1 2" key="1">
    <citation type="submission" date="2020-02" db="EMBL/GenBank/DDBJ databases">
        <title>Out from the shadows clarifying the taxonomy of the family Cryomorphaceae and related taxa by utilizing the GTDB taxonomic framework.</title>
        <authorList>
            <person name="Bowman J.P."/>
        </authorList>
    </citation>
    <scope>NUCLEOTIDE SEQUENCE [LARGE SCALE GENOMIC DNA]</scope>
    <source>
        <strain evidence="1 2">QSSC 1-22</strain>
    </source>
</reference>
<accession>A0A7K3WTJ4</accession>
<evidence type="ECO:0008006" key="3">
    <source>
        <dbReference type="Google" id="ProtNLM"/>
    </source>
</evidence>
<evidence type="ECO:0000313" key="1">
    <source>
        <dbReference type="EMBL" id="NEN24868.1"/>
    </source>
</evidence>
<dbReference type="EMBL" id="JAAGVY010000034">
    <property type="protein sequence ID" value="NEN24868.1"/>
    <property type="molecule type" value="Genomic_DNA"/>
</dbReference>
<comment type="caution">
    <text evidence="1">The sequence shown here is derived from an EMBL/GenBank/DDBJ whole genome shotgun (WGS) entry which is preliminary data.</text>
</comment>
<proteinExistence type="predicted"/>
<sequence>MKSRITERIMLLQDEDLLEVIETILNSDVTEERVHLNSYQIKMLEMSEKDIANGNLISESDLRKDDSKWMD</sequence>
<gene>
    <name evidence="1" type="ORF">G3O08_15300</name>
</gene>
<dbReference type="RefSeq" id="WP_163286263.1">
    <property type="nucleotide sequence ID" value="NZ_JAAGVY010000034.1"/>
</dbReference>